<comment type="caution">
    <text evidence="2">The sequence shown here is derived from an EMBL/GenBank/DDBJ whole genome shotgun (WGS) entry which is preliminary data.</text>
</comment>
<feature type="region of interest" description="Disordered" evidence="1">
    <location>
        <begin position="282"/>
        <end position="301"/>
    </location>
</feature>
<dbReference type="ExpressionAtlas" id="A0A2K3NXI7">
    <property type="expression patterns" value="baseline"/>
</dbReference>
<evidence type="ECO:0008006" key="4">
    <source>
        <dbReference type="Google" id="ProtNLM"/>
    </source>
</evidence>
<dbReference type="PANTHER" id="PTHR34427">
    <property type="entry name" value="DUF4283 DOMAIN PROTEIN"/>
    <property type="match status" value="1"/>
</dbReference>
<proteinExistence type="predicted"/>
<reference evidence="2 3" key="2">
    <citation type="journal article" date="2017" name="Front. Plant Sci.">
        <title>Gene Classification and Mining of Molecular Markers Useful in Red Clover (Trifolium pratense) Breeding.</title>
        <authorList>
            <person name="Istvanek J."/>
            <person name="Dluhosova J."/>
            <person name="Dluhos P."/>
            <person name="Patkova L."/>
            <person name="Nedelnik J."/>
            <person name="Repkova J."/>
        </authorList>
    </citation>
    <scope>NUCLEOTIDE SEQUENCE [LARGE SCALE GENOMIC DNA]</scope>
    <source>
        <strain evidence="3">cv. Tatra</strain>
        <tissue evidence="2">Young leaves</tissue>
    </source>
</reference>
<protein>
    <recommendedName>
        <fullName evidence="4">DUF4283 domain-containing protein</fullName>
    </recommendedName>
</protein>
<dbReference type="Proteomes" id="UP000236291">
    <property type="component" value="Unassembled WGS sequence"/>
</dbReference>
<dbReference type="EMBL" id="ASHM01002073">
    <property type="protein sequence ID" value="PNY07747.1"/>
    <property type="molecule type" value="Genomic_DNA"/>
</dbReference>
<evidence type="ECO:0000313" key="3">
    <source>
        <dbReference type="Proteomes" id="UP000236291"/>
    </source>
</evidence>
<reference evidence="2 3" key="1">
    <citation type="journal article" date="2014" name="Am. J. Bot.">
        <title>Genome assembly and annotation for red clover (Trifolium pratense; Fabaceae).</title>
        <authorList>
            <person name="Istvanek J."/>
            <person name="Jaros M."/>
            <person name="Krenek A."/>
            <person name="Repkova J."/>
        </authorList>
    </citation>
    <scope>NUCLEOTIDE SEQUENCE [LARGE SCALE GENOMIC DNA]</scope>
    <source>
        <strain evidence="3">cv. Tatra</strain>
        <tissue evidence="2">Young leaves</tissue>
    </source>
</reference>
<sequence length="626" mass="70723">MGISSRLLSQQNETKEGEGSVSLDSIGSRILGVSNMNWIILSSEEIKSQLICRAFSVVTMQQNGNDRAIDRNKEGGEFQKYDNNKDNKCTGVPLNQNAKNALLHCEEGDRNYAQVVRNGSKLNQDRSQLRIIASYEAAKEDMERLKKSYVGVVLNPGMSYNVQNAFHRQAKGWLDQWFKEICPWSPKDIDVERTIWLRIYDIPTHAWNDLFFALIVKLWGSFINADDGTTKKITMDVARLMIRTSCQQVVDEFIDVLVNGEVYHLRVLEDSYGPMGILISQDHGHEERGSDDESEEEERRLTMVEEELERESVGEKENSLALNHFVNANNDHDDVSISIMNRLQDREEVLEDLNFLDPILNVPNFGVREASDGGVVKLDSKLMKVVLLLGQDEESGGPQNSANIQHTITEGAVRRFTRSEDMGRVTNDSDDGCKREQRGWVYSDGPRCVYQKLNKGPITKETLLLNSQTSSQTPKRPNLIPANVRKQNQLIQKLNLRVSHSDSLNSEARSFSSGMYVSNCSATNKADGVVRSSSSRHRAGKKAANSISSVGIVLCCSSLNSSDFRNCNKIFVNKYAHDSTCKVWQRAVELGVEGEEEERYIERIIGNENKEDEARILREQQQQSFP</sequence>
<dbReference type="PANTHER" id="PTHR34427:SF5">
    <property type="entry name" value="DUF4283 DOMAIN-CONTAINING PROTEIN"/>
    <property type="match status" value="1"/>
</dbReference>
<feature type="compositionally biased region" description="Polar residues" evidence="1">
    <location>
        <begin position="1"/>
        <end position="12"/>
    </location>
</feature>
<dbReference type="AlphaFoldDB" id="A0A2K3NXI7"/>
<feature type="region of interest" description="Disordered" evidence="1">
    <location>
        <begin position="1"/>
        <end position="21"/>
    </location>
</feature>
<gene>
    <name evidence="2" type="ORF">L195_g004251</name>
</gene>
<organism evidence="2 3">
    <name type="scientific">Trifolium pratense</name>
    <name type="common">Red clover</name>
    <dbReference type="NCBI Taxonomy" id="57577"/>
    <lineage>
        <taxon>Eukaryota</taxon>
        <taxon>Viridiplantae</taxon>
        <taxon>Streptophyta</taxon>
        <taxon>Embryophyta</taxon>
        <taxon>Tracheophyta</taxon>
        <taxon>Spermatophyta</taxon>
        <taxon>Magnoliopsida</taxon>
        <taxon>eudicotyledons</taxon>
        <taxon>Gunneridae</taxon>
        <taxon>Pentapetalae</taxon>
        <taxon>rosids</taxon>
        <taxon>fabids</taxon>
        <taxon>Fabales</taxon>
        <taxon>Fabaceae</taxon>
        <taxon>Papilionoideae</taxon>
        <taxon>50 kb inversion clade</taxon>
        <taxon>NPAAA clade</taxon>
        <taxon>Hologalegina</taxon>
        <taxon>IRL clade</taxon>
        <taxon>Trifolieae</taxon>
        <taxon>Trifolium</taxon>
    </lineage>
</organism>
<accession>A0A2K3NXI7</accession>
<evidence type="ECO:0000256" key="1">
    <source>
        <dbReference type="SAM" id="MobiDB-lite"/>
    </source>
</evidence>
<evidence type="ECO:0000313" key="2">
    <source>
        <dbReference type="EMBL" id="PNY07747.1"/>
    </source>
</evidence>
<name>A0A2K3NXI7_TRIPR</name>